<accession>A0A418NTU7</accession>
<dbReference type="Proteomes" id="UP000286576">
    <property type="component" value="Unassembled WGS sequence"/>
</dbReference>
<reference evidence="1 2" key="1">
    <citation type="submission" date="2018-08" db="EMBL/GenBank/DDBJ databases">
        <title>Erythrobacter zhengii sp.nov., a bacterium isolated from deep-sea sediment.</title>
        <authorList>
            <person name="Fang C."/>
            <person name="Wu Y.-H."/>
            <person name="Sun C."/>
            <person name="Wang H."/>
            <person name="Cheng H."/>
            <person name="Meng F.-X."/>
            <person name="Wang C.-S."/>
            <person name="Xu X.-W."/>
        </authorList>
    </citation>
    <scope>NUCLEOTIDE SEQUENCE [LARGE SCALE GENOMIC DNA]</scope>
    <source>
        <strain evidence="1 2">V18</strain>
    </source>
</reference>
<keyword evidence="2" id="KW-1185">Reference proteome</keyword>
<protein>
    <submittedName>
        <fullName evidence="1">Helix-turn-helix transcriptional regulator</fullName>
    </submittedName>
</protein>
<dbReference type="RefSeq" id="WP_119584936.1">
    <property type="nucleotide sequence ID" value="NZ_CAWODQ010000012.1"/>
</dbReference>
<dbReference type="AlphaFoldDB" id="A0A418NTU7"/>
<evidence type="ECO:0000313" key="2">
    <source>
        <dbReference type="Proteomes" id="UP000286576"/>
    </source>
</evidence>
<comment type="caution">
    <text evidence="1">The sequence shown here is derived from an EMBL/GenBank/DDBJ whole genome shotgun (WGS) entry which is preliminary data.</text>
</comment>
<dbReference type="OrthoDB" id="8768171at2"/>
<sequence length="106" mass="11453">MGLGSNEQRICDLTSQGRHYTSIARELGIKPASVRRIQGYLNDSPMPDIKRDSLVREGSIAMLAALRAAGHCPDPNQRPADECSTCGNTDAECSCPGELEEYGVND</sequence>
<dbReference type="EMBL" id="QXFL01000002">
    <property type="protein sequence ID" value="RIV87473.1"/>
    <property type="molecule type" value="Genomic_DNA"/>
</dbReference>
<gene>
    <name evidence="1" type="ORF">D2V07_03745</name>
</gene>
<name>A0A418NTU7_9SPHN</name>
<evidence type="ECO:0000313" key="1">
    <source>
        <dbReference type="EMBL" id="RIV87473.1"/>
    </source>
</evidence>
<organism evidence="1 2">
    <name type="scientific">Aurantiacibacter zhengii</name>
    <dbReference type="NCBI Taxonomy" id="2307003"/>
    <lineage>
        <taxon>Bacteria</taxon>
        <taxon>Pseudomonadati</taxon>
        <taxon>Pseudomonadota</taxon>
        <taxon>Alphaproteobacteria</taxon>
        <taxon>Sphingomonadales</taxon>
        <taxon>Erythrobacteraceae</taxon>
        <taxon>Aurantiacibacter</taxon>
    </lineage>
</organism>
<proteinExistence type="predicted"/>